<gene>
    <name evidence="1" type="ORF">SAMN05444394_0479</name>
</gene>
<evidence type="ECO:0008006" key="3">
    <source>
        <dbReference type="Google" id="ProtNLM"/>
    </source>
</evidence>
<name>A0A1N6D8H9_9BACT</name>
<organism evidence="1 2">
    <name type="scientific">Algoriphagus halophilus</name>
    <dbReference type="NCBI Taxonomy" id="226505"/>
    <lineage>
        <taxon>Bacteria</taxon>
        <taxon>Pseudomonadati</taxon>
        <taxon>Bacteroidota</taxon>
        <taxon>Cytophagia</taxon>
        <taxon>Cytophagales</taxon>
        <taxon>Cyclobacteriaceae</taxon>
        <taxon>Algoriphagus</taxon>
    </lineage>
</organism>
<dbReference type="OrthoDB" id="789826at2"/>
<dbReference type="Proteomes" id="UP000185221">
    <property type="component" value="Unassembled WGS sequence"/>
</dbReference>
<reference evidence="2" key="1">
    <citation type="submission" date="2016-11" db="EMBL/GenBank/DDBJ databases">
        <authorList>
            <person name="Varghese N."/>
            <person name="Submissions S."/>
        </authorList>
    </citation>
    <scope>NUCLEOTIDE SEQUENCE [LARGE SCALE GENOMIC DNA]</scope>
    <source>
        <strain evidence="2">DSM 15292</strain>
    </source>
</reference>
<evidence type="ECO:0000313" key="1">
    <source>
        <dbReference type="EMBL" id="SIN67089.1"/>
    </source>
</evidence>
<accession>A0A1N6D8H9</accession>
<dbReference type="RefSeq" id="WP_074223226.1">
    <property type="nucleotide sequence ID" value="NZ_FSRC01000001.1"/>
</dbReference>
<evidence type="ECO:0000313" key="2">
    <source>
        <dbReference type="Proteomes" id="UP000185221"/>
    </source>
</evidence>
<proteinExistence type="predicted"/>
<keyword evidence="2" id="KW-1185">Reference proteome</keyword>
<sequence>MNTIKVFLSSRVNSSFSNLDSGKSLKDLRKFLQVELEKELFLQEQIFDVLINEGTFDSTLSKDAFENCMETLRSSHVIIILYNGEAGWPIADLDSSNGICHEEYLAALQEFSDMTFGLNISQFFKLPTKGPAYERNRSFADDMANDFKHFETIDARDFEELKEKCLIQIKRYLLKALEKSFETQKRVVAGSSSIPETLDWSKLSYPERIIEMKETLQTSLDRNPVFSDSICNYYAVPDSMSVADARNQLGRPFLYEQKEIIGSNKSSGVIHFIAVYGRVTSSQAKGLVGYPDLAVIKTPFGFYLWEKNLHIQIFFLQSCVNSSVIRLRIGEIAIWLNSSREKLNIQKRAEKRYSILKAINEAKITE</sequence>
<dbReference type="AlphaFoldDB" id="A0A1N6D8H9"/>
<dbReference type="EMBL" id="FSRC01000001">
    <property type="protein sequence ID" value="SIN67089.1"/>
    <property type="molecule type" value="Genomic_DNA"/>
</dbReference>
<protein>
    <recommendedName>
        <fullName evidence="3">DUF4062 domain-containing protein</fullName>
    </recommendedName>
</protein>